<feature type="region of interest" description="Disordered" evidence="1">
    <location>
        <begin position="128"/>
        <end position="165"/>
    </location>
</feature>
<comment type="caution">
    <text evidence="3">The sequence shown here is derived from an EMBL/GenBank/DDBJ whole genome shotgun (WGS) entry which is preliminary data.</text>
</comment>
<protein>
    <submittedName>
        <fullName evidence="3">PE family protein</fullName>
    </submittedName>
</protein>
<dbReference type="SUPFAM" id="SSF140459">
    <property type="entry name" value="PE/PPE dimer-like"/>
    <property type="match status" value="1"/>
</dbReference>
<reference evidence="3 4" key="1">
    <citation type="submission" date="2017-02" db="EMBL/GenBank/DDBJ databases">
        <title>The new phylogeny of genus Mycobacterium.</title>
        <authorList>
            <person name="Tortoli E."/>
            <person name="Trovato A."/>
            <person name="Cirillo D.M."/>
        </authorList>
    </citation>
    <scope>NUCLEOTIDE SEQUENCE [LARGE SCALE GENOMIC DNA]</scope>
    <source>
        <strain evidence="3 4">DSM 44471</strain>
    </source>
</reference>
<feature type="compositionally biased region" description="Gly residues" evidence="1">
    <location>
        <begin position="134"/>
        <end position="165"/>
    </location>
</feature>
<gene>
    <name evidence="3" type="ORF">BST25_18015</name>
</gene>
<dbReference type="RefSeq" id="WP_142272766.1">
    <property type="nucleotide sequence ID" value="NZ_MVHR01000029.1"/>
</dbReference>
<dbReference type="EMBL" id="MVHR01000029">
    <property type="protein sequence ID" value="ORA71015.1"/>
    <property type="molecule type" value="Genomic_DNA"/>
</dbReference>
<dbReference type="Gene3D" id="1.10.287.850">
    <property type="entry name" value="HP0062-like domain"/>
    <property type="match status" value="1"/>
</dbReference>
<sequence>MSFLVAVPDVVAAVAENVAGIGSSLSEVNAAAAAPTTMLLAAADDEVSTAIASVFSSHAQQYQALSARAAAFHAQFVQALAGAGGAYADAEAAGASSLQTLGQDVLGAINAPTQLLLRRPLIGNGTNGAANTGQAGGPGGLLWGSGGSGGSGGAGQAGGAGVPGT</sequence>
<proteinExistence type="predicted"/>
<dbReference type="STRING" id="53376.BST25_18015"/>
<accession>A0A1X0DF59</accession>
<evidence type="ECO:0000313" key="4">
    <source>
        <dbReference type="Proteomes" id="UP000192566"/>
    </source>
</evidence>
<name>A0A1X0DF59_MYCHE</name>
<dbReference type="Proteomes" id="UP000192566">
    <property type="component" value="Unassembled WGS sequence"/>
</dbReference>
<feature type="domain" description="PE" evidence="2">
    <location>
        <begin position="4"/>
        <end position="93"/>
    </location>
</feature>
<organism evidence="3 4">
    <name type="scientific">Mycobacterium heidelbergense</name>
    <dbReference type="NCBI Taxonomy" id="53376"/>
    <lineage>
        <taxon>Bacteria</taxon>
        <taxon>Bacillati</taxon>
        <taxon>Actinomycetota</taxon>
        <taxon>Actinomycetes</taxon>
        <taxon>Mycobacteriales</taxon>
        <taxon>Mycobacteriaceae</taxon>
        <taxon>Mycobacterium</taxon>
        <taxon>Mycobacterium simiae complex</taxon>
    </lineage>
</organism>
<feature type="non-terminal residue" evidence="3">
    <location>
        <position position="165"/>
    </location>
</feature>
<evidence type="ECO:0000256" key="1">
    <source>
        <dbReference type="SAM" id="MobiDB-lite"/>
    </source>
</evidence>
<dbReference type="AlphaFoldDB" id="A0A1X0DF59"/>
<dbReference type="OrthoDB" id="4735238at2"/>
<evidence type="ECO:0000259" key="2">
    <source>
        <dbReference type="Pfam" id="PF00934"/>
    </source>
</evidence>
<dbReference type="InterPro" id="IPR038332">
    <property type="entry name" value="PPE_sf"/>
</dbReference>
<keyword evidence="4" id="KW-1185">Reference proteome</keyword>
<dbReference type="InterPro" id="IPR000084">
    <property type="entry name" value="PE-PGRS_N"/>
</dbReference>
<dbReference type="Pfam" id="PF00934">
    <property type="entry name" value="PE"/>
    <property type="match status" value="1"/>
</dbReference>
<evidence type="ECO:0000313" key="3">
    <source>
        <dbReference type="EMBL" id="ORA71015.1"/>
    </source>
</evidence>